<dbReference type="Gene3D" id="3.10.20.310">
    <property type="entry name" value="membrane protein fhac"/>
    <property type="match status" value="1"/>
</dbReference>
<dbReference type="Pfam" id="PF03799">
    <property type="entry name" value="FtsQ_DivIB_C"/>
    <property type="match status" value="1"/>
</dbReference>
<evidence type="ECO:0000256" key="5">
    <source>
        <dbReference type="ARBA" id="ARBA00022692"/>
    </source>
</evidence>
<organism evidence="11 12">
    <name type="scientific">SAR92 bacterium BACL26 MAG-121220-bin70</name>
    <dbReference type="NCBI Taxonomy" id="1655626"/>
    <lineage>
        <taxon>Bacteria</taxon>
        <taxon>Pseudomonadati</taxon>
        <taxon>Pseudomonadota</taxon>
        <taxon>Gammaproteobacteria</taxon>
        <taxon>Cellvibrionales</taxon>
        <taxon>Porticoccaceae</taxon>
        <taxon>SAR92 clade</taxon>
    </lineage>
</organism>
<sequence length="268" mass="30183">MTKRMVQGANFNNPSKKRFSDRFYEKFLRLVMVVVFVAVIVGGEYIYKQIDTPLSRIIVGGEFKHLQKEELANLVNGQIDGGFLSMNLNQLRDQLQGHPWVHEVSIRREWPSTLKVEVVEEVPIARLGKQGFLNRLGDQLEISDNSNLQSLPVLRAEFGSTQDMVQQYQLLAELLIPTSLKLTELQRDSVGAWKASAAPGIRLVLGRDEIAEKIRRLVIVWQSGLSLQSDNIETIDLRYPNGLAVSWKESALARTDGQILLKNVSSSA</sequence>
<evidence type="ECO:0000256" key="3">
    <source>
        <dbReference type="ARBA" id="ARBA00022519"/>
    </source>
</evidence>
<feature type="transmembrane region" description="Helical" evidence="9">
    <location>
        <begin position="27"/>
        <end position="47"/>
    </location>
</feature>
<dbReference type="InterPro" id="IPR045335">
    <property type="entry name" value="FtsQ_C_sf"/>
</dbReference>
<evidence type="ECO:0000256" key="9">
    <source>
        <dbReference type="HAMAP-Rule" id="MF_00911"/>
    </source>
</evidence>
<dbReference type="HAMAP" id="MF_00911">
    <property type="entry name" value="FtsQ_subfam"/>
    <property type="match status" value="1"/>
</dbReference>
<evidence type="ECO:0000313" key="12">
    <source>
        <dbReference type="Proteomes" id="UP000051213"/>
    </source>
</evidence>
<comment type="caution">
    <text evidence="11">The sequence shown here is derived from an EMBL/GenBank/DDBJ whole genome shotgun (WGS) entry which is preliminary data.</text>
</comment>
<protein>
    <recommendedName>
        <fullName evidence="9">Cell division protein FtsQ</fullName>
    </recommendedName>
</protein>
<evidence type="ECO:0000256" key="7">
    <source>
        <dbReference type="ARBA" id="ARBA00023136"/>
    </source>
</evidence>
<keyword evidence="2 9" id="KW-1003">Cell membrane</keyword>
<comment type="similarity">
    <text evidence="9">Belongs to the FtsQ/DivIB family. FtsQ subfamily.</text>
</comment>
<gene>
    <name evidence="9" type="primary">ftsQ</name>
    <name evidence="11" type="ORF">ABS24_04105</name>
</gene>
<feature type="domain" description="POTRA" evidence="10">
    <location>
        <begin position="52"/>
        <end position="121"/>
    </location>
</feature>
<comment type="subcellular location">
    <subcellularLocation>
        <location evidence="9">Cell inner membrane</location>
        <topology evidence="9">Single-pass type II membrane protein</topology>
    </subcellularLocation>
    <subcellularLocation>
        <location evidence="1">Membrane</location>
    </subcellularLocation>
    <text evidence="9">Localizes to the division septum.</text>
</comment>
<dbReference type="AlphaFoldDB" id="A0A0R2U3B7"/>
<keyword evidence="3 9" id="KW-0997">Cell inner membrane</keyword>
<dbReference type="GO" id="GO:0090529">
    <property type="term" value="P:cell septum assembly"/>
    <property type="evidence" value="ECO:0007669"/>
    <property type="project" value="InterPro"/>
</dbReference>
<evidence type="ECO:0000256" key="6">
    <source>
        <dbReference type="ARBA" id="ARBA00022989"/>
    </source>
</evidence>
<proteinExistence type="inferred from homology"/>
<name>A0A0R2U3B7_9GAMM</name>
<dbReference type="InterPro" id="IPR026579">
    <property type="entry name" value="FtsQ"/>
</dbReference>
<evidence type="ECO:0000256" key="8">
    <source>
        <dbReference type="ARBA" id="ARBA00023306"/>
    </source>
</evidence>
<dbReference type="InterPro" id="IPR034746">
    <property type="entry name" value="POTRA"/>
</dbReference>
<keyword evidence="4 9" id="KW-0132">Cell division</keyword>
<comment type="function">
    <text evidence="9">Essential cell division protein. May link together the upstream cell division proteins, which are predominantly cytoplasmic, with the downstream cell division proteins, which are predominantly periplasmic. May control correct divisome assembly.</text>
</comment>
<accession>A0A0R2U3B7</accession>
<keyword evidence="8 9" id="KW-0131">Cell cycle</keyword>
<comment type="subunit">
    <text evidence="9">Part of a complex composed of FtsB, FtsL and FtsQ.</text>
</comment>
<dbReference type="InterPro" id="IPR013685">
    <property type="entry name" value="POTRA_FtsQ_type"/>
</dbReference>
<dbReference type="GO" id="GO:0043093">
    <property type="term" value="P:FtsZ-dependent cytokinesis"/>
    <property type="evidence" value="ECO:0007669"/>
    <property type="project" value="UniProtKB-UniRule"/>
</dbReference>
<dbReference type="EMBL" id="LICA01000356">
    <property type="protein sequence ID" value="KRO92226.1"/>
    <property type="molecule type" value="Genomic_DNA"/>
</dbReference>
<dbReference type="PANTHER" id="PTHR35851">
    <property type="entry name" value="CELL DIVISION PROTEIN FTSQ"/>
    <property type="match status" value="1"/>
</dbReference>
<dbReference type="GO" id="GO:0032153">
    <property type="term" value="C:cell division site"/>
    <property type="evidence" value="ECO:0007669"/>
    <property type="project" value="UniProtKB-UniRule"/>
</dbReference>
<reference evidence="11 12" key="1">
    <citation type="submission" date="2015-10" db="EMBL/GenBank/DDBJ databases">
        <title>Metagenome-Assembled Genomes uncover a global brackish microbiome.</title>
        <authorList>
            <person name="Hugerth L.W."/>
            <person name="Larsson J."/>
            <person name="Alneberg J."/>
            <person name="Lindh M.V."/>
            <person name="Legrand C."/>
            <person name="Pinhassi J."/>
            <person name="Andersson A.F."/>
        </authorList>
    </citation>
    <scope>NUCLEOTIDE SEQUENCE [LARGE SCALE GENOMIC DNA]</scope>
    <source>
        <strain evidence="11">BACL26 MAG-121220-bin70</strain>
    </source>
</reference>
<dbReference type="Pfam" id="PF08478">
    <property type="entry name" value="POTRA_1"/>
    <property type="match status" value="1"/>
</dbReference>
<dbReference type="Gene3D" id="3.40.50.11690">
    <property type="entry name" value="Cell division protein FtsQ/DivIB"/>
    <property type="match status" value="1"/>
</dbReference>
<evidence type="ECO:0000256" key="4">
    <source>
        <dbReference type="ARBA" id="ARBA00022618"/>
    </source>
</evidence>
<dbReference type="Proteomes" id="UP000051213">
    <property type="component" value="Unassembled WGS sequence"/>
</dbReference>
<evidence type="ECO:0000259" key="10">
    <source>
        <dbReference type="PROSITE" id="PS51779"/>
    </source>
</evidence>
<dbReference type="PANTHER" id="PTHR35851:SF1">
    <property type="entry name" value="CELL DIVISION PROTEIN FTSQ"/>
    <property type="match status" value="1"/>
</dbReference>
<dbReference type="PROSITE" id="PS51779">
    <property type="entry name" value="POTRA"/>
    <property type="match status" value="1"/>
</dbReference>
<evidence type="ECO:0000313" key="11">
    <source>
        <dbReference type="EMBL" id="KRO92226.1"/>
    </source>
</evidence>
<keyword evidence="5 9" id="KW-0812">Transmembrane</keyword>
<dbReference type="InterPro" id="IPR005548">
    <property type="entry name" value="Cell_div_FtsQ/DivIB_C"/>
</dbReference>
<evidence type="ECO:0000256" key="1">
    <source>
        <dbReference type="ARBA" id="ARBA00004370"/>
    </source>
</evidence>
<keyword evidence="6 9" id="KW-1133">Transmembrane helix</keyword>
<dbReference type="GO" id="GO:0005886">
    <property type="term" value="C:plasma membrane"/>
    <property type="evidence" value="ECO:0007669"/>
    <property type="project" value="UniProtKB-SubCell"/>
</dbReference>
<keyword evidence="7 9" id="KW-0472">Membrane</keyword>
<evidence type="ECO:0000256" key="2">
    <source>
        <dbReference type="ARBA" id="ARBA00022475"/>
    </source>
</evidence>